<evidence type="ECO:0000256" key="6">
    <source>
        <dbReference type="PIRSR" id="PIRSR601400-1"/>
    </source>
</evidence>
<dbReference type="EMBL" id="VBQZ03000120">
    <property type="protein sequence ID" value="MXQ94672.1"/>
    <property type="molecule type" value="Genomic_DNA"/>
</dbReference>
<dbReference type="GO" id="GO:0046427">
    <property type="term" value="P:positive regulation of receptor signaling pathway via JAK-STAT"/>
    <property type="evidence" value="ECO:0007669"/>
    <property type="project" value="TreeGrafter"/>
</dbReference>
<keyword evidence="8" id="KW-1185">Reference proteome</keyword>
<dbReference type="PANTHER" id="PTHR11417">
    <property type="entry name" value="SOMATOTROPIN,PROLACTIN"/>
    <property type="match status" value="1"/>
</dbReference>
<dbReference type="PROSITE" id="PS00338">
    <property type="entry name" value="SOMATOTROPIN_2"/>
    <property type="match status" value="1"/>
</dbReference>
<dbReference type="GO" id="GO:0008284">
    <property type="term" value="P:positive regulation of cell population proliferation"/>
    <property type="evidence" value="ECO:0007669"/>
    <property type="project" value="TreeGrafter"/>
</dbReference>
<evidence type="ECO:0000256" key="1">
    <source>
        <dbReference type="ARBA" id="ARBA00004613"/>
    </source>
</evidence>
<dbReference type="GO" id="GO:0005148">
    <property type="term" value="F:prolactin receptor binding"/>
    <property type="evidence" value="ECO:0007669"/>
    <property type="project" value="TreeGrafter"/>
</dbReference>
<dbReference type="GO" id="GO:0007565">
    <property type="term" value="P:female pregnancy"/>
    <property type="evidence" value="ECO:0007669"/>
    <property type="project" value="TreeGrafter"/>
</dbReference>
<evidence type="ECO:0000313" key="7">
    <source>
        <dbReference type="EMBL" id="MXQ94672.1"/>
    </source>
</evidence>
<name>A0A6B0RYI8_9CETA</name>
<gene>
    <name evidence="7" type="ORF">E5288_WYG010707</name>
</gene>
<dbReference type="Pfam" id="PF00103">
    <property type="entry name" value="Hormone_1"/>
    <property type="match status" value="1"/>
</dbReference>
<evidence type="ECO:0000256" key="4">
    <source>
        <dbReference type="ARBA" id="ARBA00022702"/>
    </source>
</evidence>
<dbReference type="SUPFAM" id="SSF47266">
    <property type="entry name" value="4-helical cytokines"/>
    <property type="match status" value="1"/>
</dbReference>
<dbReference type="GO" id="GO:1903489">
    <property type="term" value="P:positive regulation of lactation"/>
    <property type="evidence" value="ECO:0007669"/>
    <property type="project" value="TreeGrafter"/>
</dbReference>
<comment type="subcellular location">
    <subcellularLocation>
        <location evidence="1">Secreted</location>
    </subcellularLocation>
</comment>
<dbReference type="PANTHER" id="PTHR11417:SF5">
    <property type="entry name" value="PROLACTIN"/>
    <property type="match status" value="1"/>
</dbReference>
<dbReference type="Proteomes" id="UP000322234">
    <property type="component" value="Unassembled WGS sequence"/>
</dbReference>
<feature type="binding site" evidence="6">
    <location>
        <position position="95"/>
    </location>
    <ligand>
        <name>Zn(2+)</name>
        <dbReference type="ChEBI" id="CHEBI:29105"/>
    </ligand>
</feature>
<evidence type="ECO:0000256" key="5">
    <source>
        <dbReference type="ARBA" id="ARBA00023157"/>
    </source>
</evidence>
<keyword evidence="6" id="KW-0479">Metal-binding</keyword>
<protein>
    <submittedName>
        <fullName evidence="7">Uncharacterized protein</fullName>
    </submittedName>
</protein>
<dbReference type="InterPro" id="IPR018116">
    <property type="entry name" value="Somatotropin_CS"/>
</dbReference>
<proteinExistence type="inferred from homology"/>
<comment type="similarity">
    <text evidence="2">Belongs to the somatotropin/prolactin family.</text>
</comment>
<keyword evidence="5" id="KW-1015">Disulfide bond</keyword>
<evidence type="ECO:0000256" key="2">
    <source>
        <dbReference type="ARBA" id="ARBA00008474"/>
    </source>
</evidence>
<keyword evidence="3" id="KW-0964">Secreted</keyword>
<reference evidence="7" key="1">
    <citation type="submission" date="2019-10" db="EMBL/GenBank/DDBJ databases">
        <title>The sequence and de novo assembly of the wild yak genome.</title>
        <authorList>
            <person name="Liu Y."/>
        </authorList>
    </citation>
    <scope>NUCLEOTIDE SEQUENCE [LARGE SCALE GENOMIC DNA]</scope>
    <source>
        <strain evidence="7">WY2019</strain>
    </source>
</reference>
<comment type="caution">
    <text evidence="7">The sequence shown here is derived from an EMBL/GenBank/DDBJ whole genome shotgun (WGS) entry which is preliminary data.</text>
</comment>
<keyword evidence="4" id="KW-0372">Hormone</keyword>
<dbReference type="GO" id="GO:0030879">
    <property type="term" value="P:mammary gland development"/>
    <property type="evidence" value="ECO:0007669"/>
    <property type="project" value="TreeGrafter"/>
</dbReference>
<dbReference type="InterPro" id="IPR001400">
    <property type="entry name" value="Somatotropin/Prolactin"/>
</dbReference>
<dbReference type="GO" id="GO:0046872">
    <property type="term" value="F:metal ion binding"/>
    <property type="evidence" value="ECO:0007669"/>
    <property type="project" value="UniProtKB-KW"/>
</dbReference>
<dbReference type="AlphaFoldDB" id="A0A6B0RYI8"/>
<organism evidence="7 8">
    <name type="scientific">Bos mutus</name>
    <name type="common">wild yak</name>
    <dbReference type="NCBI Taxonomy" id="72004"/>
    <lineage>
        <taxon>Eukaryota</taxon>
        <taxon>Metazoa</taxon>
        <taxon>Chordata</taxon>
        <taxon>Craniata</taxon>
        <taxon>Vertebrata</taxon>
        <taxon>Euteleostomi</taxon>
        <taxon>Mammalia</taxon>
        <taxon>Eutheria</taxon>
        <taxon>Laurasiatheria</taxon>
        <taxon>Artiodactyla</taxon>
        <taxon>Ruminantia</taxon>
        <taxon>Pecora</taxon>
        <taxon>Bovidae</taxon>
        <taxon>Bovinae</taxon>
        <taxon>Bos</taxon>
    </lineage>
</organism>
<evidence type="ECO:0000313" key="8">
    <source>
        <dbReference type="Proteomes" id="UP000322234"/>
    </source>
</evidence>
<dbReference type="Gene3D" id="1.20.1250.10">
    <property type="match status" value="2"/>
</dbReference>
<keyword evidence="6" id="KW-0862">Zinc</keyword>
<dbReference type="GO" id="GO:0005179">
    <property type="term" value="F:hormone activity"/>
    <property type="evidence" value="ECO:0007669"/>
    <property type="project" value="UniProtKB-KW"/>
</dbReference>
<dbReference type="GO" id="GO:0005615">
    <property type="term" value="C:extracellular space"/>
    <property type="evidence" value="ECO:0007669"/>
    <property type="project" value="TreeGrafter"/>
</dbReference>
<sequence length="109" mass="12966">MTLSWVLTRKKEKYAQGKQYYINATKSCNTNFFHTPEERDRAHQMNIIVPVLQTMHKARITWSGLPSLTSSDEDRCLSEFYNLFHCLSRDSRKVDMYIKILKCRIRKTC</sequence>
<dbReference type="GO" id="GO:0009891">
    <property type="term" value="P:positive regulation of biosynthetic process"/>
    <property type="evidence" value="ECO:0007669"/>
    <property type="project" value="UniProtKB-ARBA"/>
</dbReference>
<accession>A0A6B0RYI8</accession>
<evidence type="ECO:0000256" key="3">
    <source>
        <dbReference type="ARBA" id="ARBA00022525"/>
    </source>
</evidence>
<dbReference type="GO" id="GO:0031667">
    <property type="term" value="P:response to nutrient levels"/>
    <property type="evidence" value="ECO:0007669"/>
    <property type="project" value="TreeGrafter"/>
</dbReference>
<dbReference type="InterPro" id="IPR009079">
    <property type="entry name" value="4_helix_cytokine-like_core"/>
</dbReference>